<name>A0A5N6MMR0_9ASTR</name>
<reference evidence="1 2" key="1">
    <citation type="submission" date="2019-05" db="EMBL/GenBank/DDBJ databases">
        <title>Mikania micrantha, genome provides insights into the molecular mechanism of rapid growth.</title>
        <authorList>
            <person name="Liu B."/>
        </authorList>
    </citation>
    <scope>NUCLEOTIDE SEQUENCE [LARGE SCALE GENOMIC DNA]</scope>
    <source>
        <strain evidence="1">NLD-2019</strain>
        <tissue evidence="1">Leaf</tissue>
    </source>
</reference>
<proteinExistence type="predicted"/>
<keyword evidence="2" id="KW-1185">Reference proteome</keyword>
<accession>A0A5N6MMR0</accession>
<sequence>MGQNTWLSSFTHQNDTAFAGSIFFHIVIISGAQKRKNVGEDGVQVLVRDVQVVRDDRAEGSCNDLRNHPILQFPPSSEAAGWCAKLRTMKISYQKMDVAKAASGAPYRSFLRVLPDYRPYMPARALPRRVFRDILPPPEARSHIWRCLHHLDRSRTGSSAPRHSRRAV</sequence>
<evidence type="ECO:0000313" key="1">
    <source>
        <dbReference type="EMBL" id="KAD3640584.1"/>
    </source>
</evidence>
<gene>
    <name evidence="1" type="ORF">E3N88_29807</name>
</gene>
<dbReference type="Proteomes" id="UP000326396">
    <property type="component" value="Linkage Group LG5"/>
</dbReference>
<protein>
    <submittedName>
        <fullName evidence="1">Uncharacterized protein</fullName>
    </submittedName>
</protein>
<comment type="caution">
    <text evidence="1">The sequence shown here is derived from an EMBL/GenBank/DDBJ whole genome shotgun (WGS) entry which is preliminary data.</text>
</comment>
<evidence type="ECO:0000313" key="2">
    <source>
        <dbReference type="Proteomes" id="UP000326396"/>
    </source>
</evidence>
<organism evidence="1 2">
    <name type="scientific">Mikania micrantha</name>
    <name type="common">bitter vine</name>
    <dbReference type="NCBI Taxonomy" id="192012"/>
    <lineage>
        <taxon>Eukaryota</taxon>
        <taxon>Viridiplantae</taxon>
        <taxon>Streptophyta</taxon>
        <taxon>Embryophyta</taxon>
        <taxon>Tracheophyta</taxon>
        <taxon>Spermatophyta</taxon>
        <taxon>Magnoliopsida</taxon>
        <taxon>eudicotyledons</taxon>
        <taxon>Gunneridae</taxon>
        <taxon>Pentapetalae</taxon>
        <taxon>asterids</taxon>
        <taxon>campanulids</taxon>
        <taxon>Asterales</taxon>
        <taxon>Asteraceae</taxon>
        <taxon>Asteroideae</taxon>
        <taxon>Heliantheae alliance</taxon>
        <taxon>Eupatorieae</taxon>
        <taxon>Mikania</taxon>
    </lineage>
</organism>
<dbReference type="AlphaFoldDB" id="A0A5N6MMR0"/>
<dbReference type="EMBL" id="SZYD01000015">
    <property type="protein sequence ID" value="KAD3640584.1"/>
    <property type="molecule type" value="Genomic_DNA"/>
</dbReference>